<dbReference type="NCBIfam" id="TIGR00383">
    <property type="entry name" value="corA"/>
    <property type="match status" value="1"/>
</dbReference>
<comment type="similarity">
    <text evidence="2 12">Belongs to the CorA metal ion transporter (MIT) (TC 1.A.35) family.</text>
</comment>
<dbReference type="Proteomes" id="UP000244956">
    <property type="component" value="Unassembled WGS sequence"/>
</dbReference>
<dbReference type="Gene3D" id="1.20.58.340">
    <property type="entry name" value="Magnesium transport protein CorA, transmembrane region"/>
    <property type="match status" value="2"/>
</dbReference>
<dbReference type="EMBL" id="QEWP01000002">
    <property type="protein sequence ID" value="PWE00724.1"/>
    <property type="molecule type" value="Genomic_DNA"/>
</dbReference>
<evidence type="ECO:0000256" key="11">
    <source>
        <dbReference type="ARBA" id="ARBA00045497"/>
    </source>
</evidence>
<dbReference type="AlphaFoldDB" id="A0A2U2BCC5"/>
<evidence type="ECO:0000256" key="6">
    <source>
        <dbReference type="ARBA" id="ARBA00022842"/>
    </source>
</evidence>
<proteinExistence type="inferred from homology"/>
<dbReference type="OrthoDB" id="9803416at2"/>
<reference evidence="13 14" key="1">
    <citation type="submission" date="2018-05" db="EMBL/GenBank/DDBJ databases">
        <title>Marinilabilia rubrum sp. nov., isolated from saltern sediment.</title>
        <authorList>
            <person name="Zhang R."/>
        </authorList>
    </citation>
    <scope>NUCLEOTIDE SEQUENCE [LARGE SCALE GENOMIC DNA]</scope>
    <source>
        <strain evidence="13 14">WTE16</strain>
    </source>
</reference>
<dbReference type="Pfam" id="PF01544">
    <property type="entry name" value="CorA"/>
    <property type="match status" value="1"/>
</dbReference>
<comment type="catalytic activity">
    <reaction evidence="10">
        <text>Mg(2+)(in) = Mg(2+)(out)</text>
        <dbReference type="Rhea" id="RHEA:29827"/>
        <dbReference type="ChEBI" id="CHEBI:18420"/>
    </reaction>
</comment>
<gene>
    <name evidence="12 13" type="primary">corA</name>
    <name evidence="13" type="ORF">DDZ16_03785</name>
</gene>
<dbReference type="PANTHER" id="PTHR46494">
    <property type="entry name" value="CORA FAMILY METAL ION TRANSPORTER (EUROFUNG)"/>
    <property type="match status" value="1"/>
</dbReference>
<keyword evidence="6 12" id="KW-0460">Magnesium</keyword>
<dbReference type="InterPro" id="IPR045861">
    <property type="entry name" value="CorA_cytoplasmic_dom"/>
</dbReference>
<dbReference type="GO" id="GO:0005886">
    <property type="term" value="C:plasma membrane"/>
    <property type="evidence" value="ECO:0007669"/>
    <property type="project" value="UniProtKB-SubCell"/>
</dbReference>
<dbReference type="GO" id="GO:0000287">
    <property type="term" value="F:magnesium ion binding"/>
    <property type="evidence" value="ECO:0007669"/>
    <property type="project" value="TreeGrafter"/>
</dbReference>
<keyword evidence="14" id="KW-1185">Reference proteome</keyword>
<sequence length="354" mass="41458">MIKPRFHLQRRLVEPRIQFVGQKFLDIPSIQIFNYDKRNVREFATKGDFSKIEEIVDEKSHEVTWINIHGIHDTELIRRIASKFFIDNLVIQDIVDTTQRPKIDIHPDFLYFSVKSILPSEQGNVESENISFVLKGNVLLSFQEKIGDHFEHIRGRIRENKGLVRKNGADFLLYLLLDAITGNCYSTLERMESELEELPSLIMKEPKPEYIVKLEDLKRNLFSIRKAIIPLKEAIVTTEKGQTEQIKNSTIPYFSDLKDQLLLLIDETDINLTRAEGSTNLFFSYQGHRMNEVMKVLTIVATIFIPLTFMAGIYGMNFQNMPELSWKYGYPMIWLAMILVAIVMVIYFRRKKWF</sequence>
<accession>A0A2U2BCC5</accession>
<keyword evidence="9 12" id="KW-0472">Membrane</keyword>
<dbReference type="InterPro" id="IPR002523">
    <property type="entry name" value="MgTranspt_CorA/ZnTranspt_ZntB"/>
</dbReference>
<keyword evidence="8 12" id="KW-0406">Ion transport</keyword>
<dbReference type="GO" id="GO:0015095">
    <property type="term" value="F:magnesium ion transmembrane transporter activity"/>
    <property type="evidence" value="ECO:0007669"/>
    <property type="project" value="UniProtKB-UniRule"/>
</dbReference>
<comment type="subcellular location">
    <subcellularLocation>
        <location evidence="1">Cell membrane</location>
        <topology evidence="1">Multi-pass membrane protein</topology>
    </subcellularLocation>
    <subcellularLocation>
        <location evidence="12">Membrane</location>
        <topology evidence="12">Multi-pass membrane protein</topology>
    </subcellularLocation>
</comment>
<dbReference type="GO" id="GO:0050897">
    <property type="term" value="F:cobalt ion binding"/>
    <property type="evidence" value="ECO:0007669"/>
    <property type="project" value="TreeGrafter"/>
</dbReference>
<evidence type="ECO:0000256" key="9">
    <source>
        <dbReference type="ARBA" id="ARBA00023136"/>
    </source>
</evidence>
<evidence type="ECO:0000256" key="5">
    <source>
        <dbReference type="ARBA" id="ARBA00022692"/>
    </source>
</evidence>
<dbReference type="InterPro" id="IPR045863">
    <property type="entry name" value="CorA_TM1_TM2"/>
</dbReference>
<evidence type="ECO:0000313" key="14">
    <source>
        <dbReference type="Proteomes" id="UP000244956"/>
    </source>
</evidence>
<evidence type="ECO:0000256" key="10">
    <source>
        <dbReference type="ARBA" id="ARBA00034269"/>
    </source>
</evidence>
<dbReference type="PANTHER" id="PTHR46494:SF1">
    <property type="entry name" value="CORA FAMILY METAL ION TRANSPORTER (EUROFUNG)"/>
    <property type="match status" value="1"/>
</dbReference>
<feature type="transmembrane region" description="Helical" evidence="12">
    <location>
        <begin position="296"/>
        <end position="316"/>
    </location>
</feature>
<evidence type="ECO:0000256" key="12">
    <source>
        <dbReference type="RuleBase" id="RU362010"/>
    </source>
</evidence>
<dbReference type="RefSeq" id="WP_109263095.1">
    <property type="nucleotide sequence ID" value="NZ_QEWP01000002.1"/>
</dbReference>
<feature type="transmembrane region" description="Helical" evidence="12">
    <location>
        <begin position="328"/>
        <end position="348"/>
    </location>
</feature>
<evidence type="ECO:0000256" key="7">
    <source>
        <dbReference type="ARBA" id="ARBA00022989"/>
    </source>
</evidence>
<keyword evidence="3 12" id="KW-0813">Transport</keyword>
<keyword evidence="5 12" id="KW-0812">Transmembrane</keyword>
<evidence type="ECO:0000256" key="1">
    <source>
        <dbReference type="ARBA" id="ARBA00004651"/>
    </source>
</evidence>
<keyword evidence="7 12" id="KW-1133">Transmembrane helix</keyword>
<dbReference type="InterPro" id="IPR004488">
    <property type="entry name" value="Mg/Co-transport_prot_CorA"/>
</dbReference>
<keyword evidence="4 12" id="KW-1003">Cell membrane</keyword>
<dbReference type="GO" id="GO:0015087">
    <property type="term" value="F:cobalt ion transmembrane transporter activity"/>
    <property type="evidence" value="ECO:0007669"/>
    <property type="project" value="UniProtKB-UniRule"/>
</dbReference>
<dbReference type="CDD" id="cd12828">
    <property type="entry name" value="TmCorA-like_1"/>
    <property type="match status" value="1"/>
</dbReference>
<evidence type="ECO:0000256" key="2">
    <source>
        <dbReference type="ARBA" id="ARBA00009765"/>
    </source>
</evidence>
<dbReference type="SUPFAM" id="SSF143865">
    <property type="entry name" value="CorA soluble domain-like"/>
    <property type="match status" value="1"/>
</dbReference>
<evidence type="ECO:0000256" key="4">
    <source>
        <dbReference type="ARBA" id="ARBA00022475"/>
    </source>
</evidence>
<dbReference type="FunFam" id="1.20.58.340:FF:000004">
    <property type="entry name" value="Magnesium transport protein CorA"/>
    <property type="match status" value="1"/>
</dbReference>
<organism evidence="13 14">
    <name type="scientific">Marinilabilia rubra</name>
    <dbReference type="NCBI Taxonomy" id="2162893"/>
    <lineage>
        <taxon>Bacteria</taxon>
        <taxon>Pseudomonadati</taxon>
        <taxon>Bacteroidota</taxon>
        <taxon>Bacteroidia</taxon>
        <taxon>Marinilabiliales</taxon>
        <taxon>Marinilabiliaceae</taxon>
        <taxon>Marinilabilia</taxon>
    </lineage>
</organism>
<evidence type="ECO:0000313" key="13">
    <source>
        <dbReference type="EMBL" id="PWE00724.1"/>
    </source>
</evidence>
<dbReference type="SUPFAM" id="SSF144083">
    <property type="entry name" value="Magnesium transport protein CorA, transmembrane region"/>
    <property type="match status" value="1"/>
</dbReference>
<comment type="function">
    <text evidence="11">Mediates influx of magnesium ions. Alternates between open and closed states. Activated by low cytoplasmic Mg(2+) levels. Inactive when cytoplasmic Mg(2+) levels are high.</text>
</comment>
<dbReference type="Gene3D" id="3.30.460.20">
    <property type="entry name" value="CorA soluble domain-like"/>
    <property type="match status" value="1"/>
</dbReference>
<comment type="caution">
    <text evidence="13">The sequence shown here is derived from an EMBL/GenBank/DDBJ whole genome shotgun (WGS) entry which is preliminary data.</text>
</comment>
<evidence type="ECO:0000256" key="8">
    <source>
        <dbReference type="ARBA" id="ARBA00023065"/>
    </source>
</evidence>
<name>A0A2U2BCC5_9BACT</name>
<evidence type="ECO:0000256" key="3">
    <source>
        <dbReference type="ARBA" id="ARBA00022448"/>
    </source>
</evidence>
<protein>
    <recommendedName>
        <fullName evidence="12">Magnesium transport protein CorA</fullName>
    </recommendedName>
</protein>